<protein>
    <recommendedName>
        <fullName evidence="4 5">Cyclin-dependent kinases regulatory subunit</fullName>
    </recommendedName>
</protein>
<dbReference type="InterPro" id="IPR036858">
    <property type="entry name" value="Cyclin-dep_kinase_reg-sub_sf"/>
</dbReference>
<dbReference type="PRINTS" id="PR00296">
    <property type="entry name" value="CYCLINKINASE"/>
</dbReference>
<evidence type="ECO:0000256" key="4">
    <source>
        <dbReference type="ARBA" id="ARBA00068939"/>
    </source>
</evidence>
<evidence type="ECO:0000256" key="5">
    <source>
        <dbReference type="RuleBase" id="RU311113"/>
    </source>
</evidence>
<evidence type="ECO:0000256" key="2">
    <source>
        <dbReference type="ARBA" id="ARBA00022618"/>
    </source>
</evidence>
<name>A0A9C5Z040_9MUSC</name>
<dbReference type="FunFam" id="3.30.170.10:FF:000001">
    <property type="entry name" value="Cyclin-dependent kinases regulatory subunit"/>
    <property type="match status" value="1"/>
</dbReference>
<keyword evidence="3 5" id="KW-0131">Cell cycle</keyword>
<keyword evidence="2 5" id="KW-0132">Cell division</keyword>
<reference evidence="7" key="1">
    <citation type="submission" date="2025-08" db="UniProtKB">
        <authorList>
            <consortium name="RefSeq"/>
        </authorList>
    </citation>
    <scope>IDENTIFICATION</scope>
    <source>
        <tissue evidence="7">Whole body pupa</tissue>
    </source>
</reference>
<dbReference type="RefSeq" id="XP_037889373.1">
    <property type="nucleotide sequence ID" value="XM_038033445.1"/>
</dbReference>
<evidence type="ECO:0000313" key="7">
    <source>
        <dbReference type="RefSeq" id="XP_037889373.1"/>
    </source>
</evidence>
<dbReference type="SUPFAM" id="SSF55637">
    <property type="entry name" value="Cell cycle regulatory proteins"/>
    <property type="match status" value="1"/>
</dbReference>
<keyword evidence="6" id="KW-1185">Reference proteome</keyword>
<evidence type="ECO:0000256" key="1">
    <source>
        <dbReference type="ARBA" id="ARBA00007782"/>
    </source>
</evidence>
<gene>
    <name evidence="7" type="primary">LOC119637424</name>
</gene>
<dbReference type="Proteomes" id="UP000092443">
    <property type="component" value="Unplaced"/>
</dbReference>
<proteinExistence type="inferred from homology"/>
<dbReference type="KEGG" id="gfs:119637424"/>
<dbReference type="SMART" id="SM01084">
    <property type="entry name" value="CKS"/>
    <property type="match status" value="1"/>
</dbReference>
<dbReference type="Pfam" id="PF01111">
    <property type="entry name" value="CKS"/>
    <property type="match status" value="1"/>
</dbReference>
<dbReference type="Gene3D" id="3.30.170.10">
    <property type="entry name" value="Cyclin-dependent kinase, regulatory subunit"/>
    <property type="match status" value="1"/>
</dbReference>
<dbReference type="GO" id="GO:0016538">
    <property type="term" value="F:cyclin-dependent protein serine/threonine kinase regulator activity"/>
    <property type="evidence" value="ECO:0007669"/>
    <property type="project" value="InterPro"/>
</dbReference>
<dbReference type="GeneID" id="119637424"/>
<accession>A0A9C5Z040</accession>
<organism evidence="6 7">
    <name type="scientific">Glossina fuscipes</name>
    <dbReference type="NCBI Taxonomy" id="7396"/>
    <lineage>
        <taxon>Eukaryota</taxon>
        <taxon>Metazoa</taxon>
        <taxon>Ecdysozoa</taxon>
        <taxon>Arthropoda</taxon>
        <taxon>Hexapoda</taxon>
        <taxon>Insecta</taxon>
        <taxon>Pterygota</taxon>
        <taxon>Neoptera</taxon>
        <taxon>Endopterygota</taxon>
        <taxon>Diptera</taxon>
        <taxon>Brachycera</taxon>
        <taxon>Muscomorpha</taxon>
        <taxon>Hippoboscoidea</taxon>
        <taxon>Glossinidae</taxon>
        <taxon>Glossina</taxon>
    </lineage>
</organism>
<dbReference type="PANTHER" id="PTHR23415">
    <property type="entry name" value="CYCLIN-DEPENDENT KINASES REGULATORY SUBUNIT/60S RIBOSOME SUBUNIT BIOGENESIS PROTEIN NIP7"/>
    <property type="match status" value="1"/>
</dbReference>
<dbReference type="InterPro" id="IPR000789">
    <property type="entry name" value="Cyclin-dep_kinase_reg-sub"/>
</dbReference>
<dbReference type="GO" id="GO:0051301">
    <property type="term" value="P:cell division"/>
    <property type="evidence" value="ECO:0007669"/>
    <property type="project" value="UniProtKB-UniRule"/>
</dbReference>
<evidence type="ECO:0000313" key="6">
    <source>
        <dbReference type="Proteomes" id="UP000092443"/>
    </source>
</evidence>
<sequence>MFAGLHAAWPQLALLGCNAGSDMINTKRALVNVSENIYYSAKYEYRHVFLPKELLNRMPRTHLMSETQWRSIGVQQSRGWIHYMIHYPEPHILLFRRPIQQQ</sequence>
<comment type="function">
    <text evidence="5">Binds to the catalytic subunit of the cyclin dependent kinases and is essential for their biological function.</text>
</comment>
<comment type="similarity">
    <text evidence="1 5">Belongs to the CKS family.</text>
</comment>
<dbReference type="AlphaFoldDB" id="A0A9C5Z040"/>
<evidence type="ECO:0000256" key="3">
    <source>
        <dbReference type="ARBA" id="ARBA00023306"/>
    </source>
</evidence>
<dbReference type="PROSITE" id="PS00945">
    <property type="entry name" value="CKS_2"/>
    <property type="match status" value="1"/>
</dbReference>